<dbReference type="InterPro" id="IPR015424">
    <property type="entry name" value="PyrdxlP-dep_Trfase"/>
</dbReference>
<dbReference type="PANTHER" id="PTHR11999">
    <property type="entry name" value="GROUP II PYRIDOXAL-5-PHOSPHATE DECARBOXYLASE"/>
    <property type="match status" value="1"/>
</dbReference>
<organism evidence="8 9">
    <name type="scientific">Alteromonas aestuariivivens</name>
    <dbReference type="NCBI Taxonomy" id="1938339"/>
    <lineage>
        <taxon>Bacteria</taxon>
        <taxon>Pseudomonadati</taxon>
        <taxon>Pseudomonadota</taxon>
        <taxon>Gammaproteobacteria</taxon>
        <taxon>Alteromonadales</taxon>
        <taxon>Alteromonadaceae</taxon>
        <taxon>Alteromonas/Salinimonas group</taxon>
        <taxon>Alteromonas</taxon>
    </lineage>
</organism>
<dbReference type="Gene3D" id="3.90.1150.10">
    <property type="entry name" value="Aspartate Aminotransferase, domain 1"/>
    <property type="match status" value="1"/>
</dbReference>
<keyword evidence="8" id="KW-0032">Aminotransferase</keyword>
<sequence>MTRFPELPQYSELAECDGLTEWLPQLADSLSEFLRFAHPDAIKNQVQWQNQLDIPLPSEGVGIGEVVGELCRWVIPNGSQIPNPASSAFITTGATTAGVLAGLACSVASPQRIGLTAFHYLEELSLNWLAALFGLSGFKGIYSSGGSVANLLALGAARQQAYEQLGCDPALSGLNRPGRIYASAECHHSVQRAAAVLGLGRSSVIKIATDSQGRMRPQALLGRLLADQGNEAVPVAIVANAGSTNHGAIDPLRDIGQIARQFGLWFHVDGAYGLPGILDPSYSAMFDGLEMADSVVVDPHKWLGAPVGVGATLVRDRSLLYRAFTQEAADYLEGASFDQAHSSMASLGVPYFDYGVELSAPPRGAVVWALLREVGRQGIQTRVCRHNQMAKDIAALAERHPELELLMPPSLSICCFRYVSDAVEDLNGLNRQIHQRMLERGKAMPSTTMVNGKLAIRPCFVGARSHQQHAMELAEEVLVVGRHCVSQRTAG</sequence>
<dbReference type="GO" id="GO:0016831">
    <property type="term" value="F:carboxy-lyase activity"/>
    <property type="evidence" value="ECO:0007669"/>
    <property type="project" value="UniProtKB-KW"/>
</dbReference>
<evidence type="ECO:0000256" key="7">
    <source>
        <dbReference type="RuleBase" id="RU000382"/>
    </source>
</evidence>
<evidence type="ECO:0000256" key="1">
    <source>
        <dbReference type="ARBA" id="ARBA00001933"/>
    </source>
</evidence>
<dbReference type="Gene3D" id="3.40.640.10">
    <property type="entry name" value="Type I PLP-dependent aspartate aminotransferase-like (Major domain)"/>
    <property type="match status" value="1"/>
</dbReference>
<dbReference type="InterPro" id="IPR015422">
    <property type="entry name" value="PyrdxlP-dep_Trfase_small"/>
</dbReference>
<evidence type="ECO:0000256" key="6">
    <source>
        <dbReference type="PIRSR" id="PIRSR602129-50"/>
    </source>
</evidence>
<dbReference type="Pfam" id="PF00282">
    <property type="entry name" value="Pyridoxal_deC"/>
    <property type="match status" value="1"/>
</dbReference>
<keyword evidence="9" id="KW-1185">Reference proteome</keyword>
<dbReference type="EMBL" id="QRHA01000002">
    <property type="protein sequence ID" value="RDV28201.1"/>
    <property type="molecule type" value="Genomic_DNA"/>
</dbReference>
<dbReference type="SUPFAM" id="SSF53383">
    <property type="entry name" value="PLP-dependent transferases"/>
    <property type="match status" value="1"/>
</dbReference>
<dbReference type="InterPro" id="IPR010977">
    <property type="entry name" value="Aromatic_deC"/>
</dbReference>
<dbReference type="Proteomes" id="UP000256561">
    <property type="component" value="Unassembled WGS sequence"/>
</dbReference>
<proteinExistence type="inferred from homology"/>
<gene>
    <name evidence="8" type="ORF">DXV75_04390</name>
</gene>
<dbReference type="OrthoDB" id="9803665at2"/>
<reference evidence="9" key="1">
    <citation type="submission" date="2018-08" db="EMBL/GenBank/DDBJ databases">
        <authorList>
            <person name="Zhang J."/>
            <person name="Du Z.-J."/>
        </authorList>
    </citation>
    <scope>NUCLEOTIDE SEQUENCE [LARGE SCALE GENOMIC DNA]</scope>
    <source>
        <strain evidence="9">KCTC 52655</strain>
    </source>
</reference>
<comment type="caution">
    <text evidence="8">The sequence shown here is derived from an EMBL/GenBank/DDBJ whole genome shotgun (WGS) entry which is preliminary data.</text>
</comment>
<dbReference type="GO" id="GO:0030170">
    <property type="term" value="F:pyridoxal phosphate binding"/>
    <property type="evidence" value="ECO:0007669"/>
    <property type="project" value="InterPro"/>
</dbReference>
<keyword evidence="8" id="KW-0808">Transferase</keyword>
<comment type="similarity">
    <text evidence="2 7">Belongs to the group II decarboxylase family.</text>
</comment>
<dbReference type="InterPro" id="IPR015421">
    <property type="entry name" value="PyrdxlP-dep_Trfase_major"/>
</dbReference>
<keyword evidence="3" id="KW-0210">Decarboxylase</keyword>
<dbReference type="PANTHER" id="PTHR11999:SF70">
    <property type="entry name" value="MIP05841P"/>
    <property type="match status" value="1"/>
</dbReference>
<evidence type="ECO:0000256" key="5">
    <source>
        <dbReference type="ARBA" id="ARBA00023239"/>
    </source>
</evidence>
<dbReference type="InterPro" id="IPR002129">
    <property type="entry name" value="PyrdxlP-dep_de-COase"/>
</dbReference>
<evidence type="ECO:0000256" key="4">
    <source>
        <dbReference type="ARBA" id="ARBA00022898"/>
    </source>
</evidence>
<dbReference type="RefSeq" id="WP_115592159.1">
    <property type="nucleotide sequence ID" value="NZ_QRHA01000002.1"/>
</dbReference>
<dbReference type="GO" id="GO:0019752">
    <property type="term" value="P:carboxylic acid metabolic process"/>
    <property type="evidence" value="ECO:0007669"/>
    <property type="project" value="InterPro"/>
</dbReference>
<evidence type="ECO:0000256" key="2">
    <source>
        <dbReference type="ARBA" id="ARBA00009533"/>
    </source>
</evidence>
<keyword evidence="4 6" id="KW-0663">Pyridoxal phosphate</keyword>
<keyword evidence="5 7" id="KW-0456">Lyase</keyword>
<feature type="modified residue" description="N6-(pyridoxal phosphate)lysine" evidence="6">
    <location>
        <position position="301"/>
    </location>
</feature>
<accession>A0A3D8MCT9</accession>
<protein>
    <submittedName>
        <fullName evidence="8">Aminotransferase class V-fold PLP-dependent enzyme</fullName>
    </submittedName>
</protein>
<name>A0A3D8MCT9_9ALTE</name>
<dbReference type="AlphaFoldDB" id="A0A3D8MCT9"/>
<evidence type="ECO:0000313" key="9">
    <source>
        <dbReference type="Proteomes" id="UP000256561"/>
    </source>
</evidence>
<comment type="cofactor">
    <cofactor evidence="1 6 7">
        <name>pyridoxal 5'-phosphate</name>
        <dbReference type="ChEBI" id="CHEBI:597326"/>
    </cofactor>
</comment>
<evidence type="ECO:0000313" key="8">
    <source>
        <dbReference type="EMBL" id="RDV28201.1"/>
    </source>
</evidence>
<dbReference type="GO" id="GO:0008483">
    <property type="term" value="F:transaminase activity"/>
    <property type="evidence" value="ECO:0007669"/>
    <property type="project" value="UniProtKB-KW"/>
</dbReference>
<evidence type="ECO:0000256" key="3">
    <source>
        <dbReference type="ARBA" id="ARBA00022793"/>
    </source>
</evidence>